<dbReference type="GO" id="GO:0006297">
    <property type="term" value="P:nucleotide-excision repair, DNA gap filling"/>
    <property type="evidence" value="ECO:0007669"/>
    <property type="project" value="TreeGrafter"/>
</dbReference>
<dbReference type="InterPro" id="IPR036599">
    <property type="entry name" value="DNA_ligase_N_sf"/>
</dbReference>
<dbReference type="InterPro" id="IPR029710">
    <property type="entry name" value="LIG4"/>
</dbReference>
<evidence type="ECO:0000256" key="2">
    <source>
        <dbReference type="ARBA" id="ARBA00022598"/>
    </source>
</evidence>
<dbReference type="SUPFAM" id="SSF56091">
    <property type="entry name" value="DNA ligase/mRNA capping enzyme, catalytic domain"/>
    <property type="match status" value="1"/>
</dbReference>
<gene>
    <name evidence="8" type="ORF">SI65_04277</name>
</gene>
<keyword evidence="3" id="KW-0547">Nucleotide-binding</keyword>
<sequence length="1057" mass="119597">MGFKFSFLCDLLSNLENTRVVKASTAAKNSDLDIKVVTRWFAQHEKRIHHKDTDQRALLSCMFPEKLPERVYWLQHTSLARVIGRCLLLGLSRREQLERWRVSGVVDLGECVENVMRQAENDVCDGQEVTVEEIDAVLIRLASRCKFSGPRVRRQHTAVDVEGCLGPLYRRMSSRDAKWLTRMILKSFAPVLLPVNYILRKFHFLLPSLLLFQDSFDSALHTLASEKISRFPPHPEPGLAQDLAAIALYCLNPKMGVKIGRPDYYKARSIKHCCRMVDRRRMSIERKYDGEYCQIHVDLSKHPNIQIFSKSGKDSTMDRSGIHEALRDALRIGSPKCKFSKRCILEGELLVWSDKHGRIMDFHKLRKFISRSGTFIGTENDSLPQPYEHLMVIFFDILVLDDDVCLKKAHRQRRLLLKDVVQPIHGRADISEQQILDFSRPDSPSRLERIFAKGIAQRWEGFVLKGCEEPYFSIFPSNTDGTFGRWIKLKKDYIPGLGDTLDLALVGAKYEPRDATALNRIPKLLWTHFFIGCLLNKDAVSQQRATPRFRVVDVIDRHCMSLRNMQILNQFGEFIACDPAYNPDFKFEYERANLPTMGVMFKTPLVVEMLGSGFEKPSGARYFALRFPRILKVHWDRTFEDATSFQELQQMAEKARSVTAEDDSSQEHWCKRLKLANGACQYIDRGSQSMLSESTSTGLDDEDSFETTNTNAMLPNPLCTRDSSRIDQMDTAVTENQESPISIHMDDTAGTPLSSSESGSHSRPLTENPNQSSYQKARARKDNARPDKLAASVHSSGKEGNGAIKRHDTKVTAAPRPLITNVDGHSTNKNGYPTSTSASSTTREQQLDLRSPILTLPQYSCSSSSSHKYHAKPTKATHSPNDLFQEMTSHHNSNPHTIPQNQSLGLVLLPQSSSLGQEILNIIKSLSQSLRTVPKFPPTGKIFFLDSKVLTLGNGPEDTRFCLRATWENISKVYFYACVSWSTTSMEQSLRRRSLAIVDEIPCTNPGDDIAPGSTPILDQMEKVNVSVGFEKDELNCLGKFVSIEPLVHVNGQTYIP</sequence>
<comment type="caution">
    <text evidence="8">The sequence shown here is derived from an EMBL/GenBank/DDBJ whole genome shotgun (WGS) entry which is preliminary data.</text>
</comment>
<dbReference type="Gene3D" id="1.10.3260.10">
    <property type="entry name" value="DNA ligase, ATP-dependent, N-terminal domain"/>
    <property type="match status" value="1"/>
</dbReference>
<dbReference type="CDD" id="cd08039">
    <property type="entry name" value="Adenylation_DNA_ligase_Fungal"/>
    <property type="match status" value="1"/>
</dbReference>
<evidence type="ECO:0000256" key="1">
    <source>
        <dbReference type="ARBA" id="ARBA00007572"/>
    </source>
</evidence>
<evidence type="ECO:0000256" key="4">
    <source>
        <dbReference type="ARBA" id="ARBA00022840"/>
    </source>
</evidence>
<feature type="compositionally biased region" description="Polar residues" evidence="6">
    <location>
        <begin position="731"/>
        <end position="740"/>
    </location>
</feature>
<feature type="compositionally biased region" description="Polar residues" evidence="6">
    <location>
        <begin position="823"/>
        <end position="844"/>
    </location>
</feature>
<dbReference type="Proteomes" id="UP000094569">
    <property type="component" value="Unassembled WGS sequence"/>
</dbReference>
<dbReference type="InterPro" id="IPR012310">
    <property type="entry name" value="DNA_ligase_ATP-dep_cent"/>
</dbReference>
<accession>A0A1E3BJU5</accession>
<evidence type="ECO:0000259" key="7">
    <source>
        <dbReference type="PROSITE" id="PS50160"/>
    </source>
</evidence>
<dbReference type="AlphaFoldDB" id="A0A1E3BJU5"/>
<dbReference type="EMBL" id="JXNT01000003">
    <property type="protein sequence ID" value="ODM21224.1"/>
    <property type="molecule type" value="Genomic_DNA"/>
</dbReference>
<keyword evidence="9" id="KW-1185">Reference proteome</keyword>
<dbReference type="PANTHER" id="PTHR45997">
    <property type="entry name" value="DNA LIGASE 4"/>
    <property type="match status" value="1"/>
</dbReference>
<dbReference type="STRING" id="573508.A0A1E3BJU5"/>
<dbReference type="GO" id="GO:0032807">
    <property type="term" value="C:DNA ligase IV complex"/>
    <property type="evidence" value="ECO:0007669"/>
    <property type="project" value="TreeGrafter"/>
</dbReference>
<protein>
    <recommendedName>
        <fullName evidence="7">ATP-dependent DNA ligase family profile domain-containing protein</fullName>
    </recommendedName>
</protein>
<proteinExistence type="inferred from homology"/>
<dbReference type="GO" id="GO:0006303">
    <property type="term" value="P:double-strand break repair via nonhomologous end joining"/>
    <property type="evidence" value="ECO:0007669"/>
    <property type="project" value="TreeGrafter"/>
</dbReference>
<dbReference type="PANTHER" id="PTHR45997:SF2">
    <property type="entry name" value="ATP DEPENDENT DNA LIGASE DOMAIN PROTEIN (AFU_ORTHOLOGUE AFUA_5G02430)"/>
    <property type="match status" value="1"/>
</dbReference>
<keyword evidence="5" id="KW-0539">Nucleus</keyword>
<dbReference type="SUPFAM" id="SSF50249">
    <property type="entry name" value="Nucleic acid-binding proteins"/>
    <property type="match status" value="1"/>
</dbReference>
<feature type="domain" description="ATP-dependent DNA ligase family profile" evidence="7">
    <location>
        <begin position="392"/>
        <end position="510"/>
    </location>
</feature>
<dbReference type="VEuPathDB" id="FungiDB:SI65_04277"/>
<comment type="similarity">
    <text evidence="1">Belongs to the ATP-dependent DNA ligase family.</text>
</comment>
<evidence type="ECO:0000313" key="8">
    <source>
        <dbReference type="EMBL" id="ODM21224.1"/>
    </source>
</evidence>
<keyword evidence="2" id="KW-0436">Ligase</keyword>
<dbReference type="InterPro" id="IPR012308">
    <property type="entry name" value="DNA_ligase_ATP-dep_N"/>
</dbReference>
<dbReference type="GO" id="GO:0006310">
    <property type="term" value="P:DNA recombination"/>
    <property type="evidence" value="ECO:0007669"/>
    <property type="project" value="InterPro"/>
</dbReference>
<feature type="region of interest" description="Disordered" evidence="6">
    <location>
        <begin position="691"/>
        <end position="844"/>
    </location>
</feature>
<feature type="compositionally biased region" description="Polar residues" evidence="6">
    <location>
        <begin position="751"/>
        <end position="775"/>
    </location>
</feature>
<dbReference type="GO" id="GO:0005524">
    <property type="term" value="F:ATP binding"/>
    <property type="evidence" value="ECO:0007669"/>
    <property type="project" value="UniProtKB-KW"/>
</dbReference>
<evidence type="ECO:0000256" key="6">
    <source>
        <dbReference type="SAM" id="MobiDB-lite"/>
    </source>
</evidence>
<dbReference type="Pfam" id="PF01068">
    <property type="entry name" value="DNA_ligase_A_M"/>
    <property type="match status" value="1"/>
</dbReference>
<reference evidence="8 9" key="1">
    <citation type="journal article" date="2016" name="BMC Genomics">
        <title>Comparative genomic and transcriptomic analyses of the Fuzhuan brick tea-fermentation fungus Aspergillus cristatus.</title>
        <authorList>
            <person name="Ge Y."/>
            <person name="Wang Y."/>
            <person name="Liu Y."/>
            <person name="Tan Y."/>
            <person name="Ren X."/>
            <person name="Zhang X."/>
            <person name="Hyde K.D."/>
            <person name="Liu Y."/>
            <person name="Liu Z."/>
        </authorList>
    </citation>
    <scope>NUCLEOTIDE SEQUENCE [LARGE SCALE GENOMIC DNA]</scope>
    <source>
        <strain evidence="8 9">GZAAS20.1005</strain>
    </source>
</reference>
<organism evidence="8 9">
    <name type="scientific">Aspergillus cristatus</name>
    <name type="common">Chinese Fuzhuan brick tea-fermentation fungus</name>
    <name type="synonym">Eurotium cristatum</name>
    <dbReference type="NCBI Taxonomy" id="573508"/>
    <lineage>
        <taxon>Eukaryota</taxon>
        <taxon>Fungi</taxon>
        <taxon>Dikarya</taxon>
        <taxon>Ascomycota</taxon>
        <taxon>Pezizomycotina</taxon>
        <taxon>Eurotiomycetes</taxon>
        <taxon>Eurotiomycetidae</taxon>
        <taxon>Eurotiales</taxon>
        <taxon>Aspergillaceae</taxon>
        <taxon>Aspergillus</taxon>
        <taxon>Aspergillus subgen. Aspergillus</taxon>
    </lineage>
</organism>
<evidence type="ECO:0000256" key="3">
    <source>
        <dbReference type="ARBA" id="ARBA00022741"/>
    </source>
</evidence>
<dbReference type="Gene3D" id="2.40.50.140">
    <property type="entry name" value="Nucleic acid-binding proteins"/>
    <property type="match status" value="1"/>
</dbReference>
<dbReference type="PROSITE" id="PS50160">
    <property type="entry name" value="DNA_LIGASE_A3"/>
    <property type="match status" value="1"/>
</dbReference>
<evidence type="ECO:0000256" key="5">
    <source>
        <dbReference type="ARBA" id="ARBA00023242"/>
    </source>
</evidence>
<keyword evidence="4" id="KW-0067">ATP-binding</keyword>
<evidence type="ECO:0000313" key="9">
    <source>
        <dbReference type="Proteomes" id="UP000094569"/>
    </source>
</evidence>
<dbReference type="OrthoDB" id="2160351at2759"/>
<dbReference type="Gene3D" id="3.30.470.30">
    <property type="entry name" value="DNA ligase/mRNA capping enzyme"/>
    <property type="match status" value="1"/>
</dbReference>
<dbReference type="GO" id="GO:0003910">
    <property type="term" value="F:DNA ligase (ATP) activity"/>
    <property type="evidence" value="ECO:0007669"/>
    <property type="project" value="InterPro"/>
</dbReference>
<dbReference type="InterPro" id="IPR012340">
    <property type="entry name" value="NA-bd_OB-fold"/>
</dbReference>
<dbReference type="GO" id="GO:0003677">
    <property type="term" value="F:DNA binding"/>
    <property type="evidence" value="ECO:0007669"/>
    <property type="project" value="InterPro"/>
</dbReference>
<dbReference type="Pfam" id="PF04675">
    <property type="entry name" value="DNA_ligase_A_N"/>
    <property type="match status" value="1"/>
</dbReference>
<name>A0A1E3BJU5_ASPCR</name>